<feature type="domain" description="Kinesin motor" evidence="9">
    <location>
        <begin position="1"/>
        <end position="270"/>
    </location>
</feature>
<comment type="caution">
    <text evidence="5">Lacks conserved residue(s) required for the propagation of feature annotation.</text>
</comment>
<evidence type="ECO:0000313" key="11">
    <source>
        <dbReference type="WBParaSite" id="PgB10_g097_t01"/>
    </source>
</evidence>
<evidence type="ECO:0000259" key="9">
    <source>
        <dbReference type="PROSITE" id="PS50067"/>
    </source>
</evidence>
<feature type="region of interest" description="Disordered" evidence="8">
    <location>
        <begin position="850"/>
        <end position="925"/>
    </location>
</feature>
<feature type="compositionally biased region" description="Basic and acidic residues" evidence="8">
    <location>
        <begin position="857"/>
        <end position="870"/>
    </location>
</feature>
<evidence type="ECO:0000256" key="2">
    <source>
        <dbReference type="ARBA" id="ARBA00022840"/>
    </source>
</evidence>
<keyword evidence="6" id="KW-0493">Microtubule</keyword>
<dbReference type="SUPFAM" id="SSF52540">
    <property type="entry name" value="P-loop containing nucleoside triphosphate hydrolases"/>
    <property type="match status" value="1"/>
</dbReference>
<keyword evidence="10" id="KW-1185">Reference proteome</keyword>
<feature type="compositionally biased region" description="Basic residues" evidence="8">
    <location>
        <begin position="904"/>
        <end position="925"/>
    </location>
</feature>
<evidence type="ECO:0000256" key="8">
    <source>
        <dbReference type="SAM" id="MobiDB-lite"/>
    </source>
</evidence>
<dbReference type="AlphaFoldDB" id="A0A914ZNN9"/>
<dbReference type="Pfam" id="PF12423">
    <property type="entry name" value="KIF1B"/>
    <property type="match status" value="1"/>
</dbReference>
<dbReference type="WBParaSite" id="PgB10_g097_t01">
    <property type="protein sequence ID" value="PgB10_g097_t01"/>
    <property type="gene ID" value="PgB10_g097"/>
</dbReference>
<dbReference type="Gene3D" id="3.40.850.10">
    <property type="entry name" value="Kinesin motor domain"/>
    <property type="match status" value="2"/>
</dbReference>
<evidence type="ECO:0000256" key="3">
    <source>
        <dbReference type="ARBA" id="ARBA00023054"/>
    </source>
</evidence>
<protein>
    <recommendedName>
        <fullName evidence="6">Kinesin-like protein</fullName>
    </recommendedName>
</protein>
<dbReference type="GO" id="GO:0003777">
    <property type="term" value="F:microtubule motor activity"/>
    <property type="evidence" value="ECO:0007669"/>
    <property type="project" value="InterPro"/>
</dbReference>
<dbReference type="PANTHER" id="PTHR47117">
    <property type="entry name" value="STAR-RELATED LIPID TRANSFER PROTEIN 9"/>
    <property type="match status" value="1"/>
</dbReference>
<dbReference type="InterPro" id="IPR001752">
    <property type="entry name" value="Kinesin_motor_dom"/>
</dbReference>
<dbReference type="PROSITE" id="PS00411">
    <property type="entry name" value="KINESIN_MOTOR_1"/>
    <property type="match status" value="1"/>
</dbReference>
<dbReference type="GO" id="GO:0005524">
    <property type="term" value="F:ATP binding"/>
    <property type="evidence" value="ECO:0007669"/>
    <property type="project" value="UniProtKB-KW"/>
</dbReference>
<evidence type="ECO:0000256" key="6">
    <source>
        <dbReference type="RuleBase" id="RU000394"/>
    </source>
</evidence>
<dbReference type="InterPro" id="IPR008984">
    <property type="entry name" value="SMAD_FHA_dom_sf"/>
</dbReference>
<evidence type="ECO:0000256" key="4">
    <source>
        <dbReference type="ARBA" id="ARBA00023175"/>
    </source>
</evidence>
<dbReference type="GO" id="GO:0008017">
    <property type="term" value="F:microtubule binding"/>
    <property type="evidence" value="ECO:0007669"/>
    <property type="project" value="InterPro"/>
</dbReference>
<dbReference type="InterPro" id="IPR027417">
    <property type="entry name" value="P-loop_NTPase"/>
</dbReference>
<dbReference type="Gene3D" id="2.60.200.20">
    <property type="match status" value="1"/>
</dbReference>
<dbReference type="Proteomes" id="UP000887569">
    <property type="component" value="Unplaced"/>
</dbReference>
<accession>A0A914ZNN9</accession>
<dbReference type="Pfam" id="PF00498">
    <property type="entry name" value="FHA"/>
    <property type="match status" value="1"/>
</dbReference>
<dbReference type="PROSITE" id="PS50067">
    <property type="entry name" value="KINESIN_MOTOR_2"/>
    <property type="match status" value="1"/>
</dbReference>
<name>A0A914ZNN9_PARUN</name>
<sequence>MSDGESIVVAVRVRPFNEREKQRKAQLIIEMPDGKQTGIRDPNTPDEDPKWFSFDHSYWSHDGYKENASGYLEPLDDRYADQKKVFEDLGKGLLNNAWKVEDLLSIPVSSYEEIEQKMDEGTKQRTIAATDMNATSSRAHTIVKIQFNQKSTKSGGGTTTKSSQINLVDLAGSERQKDAHSEGDRLKEGIVINQSLSTLGRVIKALYEQQEKKKKGVSQIPYRDSILTSLLKNALGGNSKTVMIAALSPADINYEETLSTLRFADRAKSIKTKAIVNESATERMIRELKEENARLLGLIQKGVTATHLDAKDEVDVLKKQLEENQKEMERLQQTWQQRLDEQRSKAIITIQSDILQRRSEEPHLWNLNEDPALTDMIVYFIGKGEVKLGSCFSFNFSPLRYFQELLEDNNLFPGNKDAKPSADIQLNGLSIQPQHALFINKENKKVTLTPLQGAEVLVNGKPLHTETTLQSNDRIFFGGNHLYVFVNPNKKAKKNVKITYDMAQQEIARNSGLAAAIGGDANNKSTAELILEEDLINLLPNVYRANSMSKELNKSVNFEIILVSPEARGLADGLTEIWIKVYDSVDDTHFLWDKNRFMNRYYGMQEMYQNFMEEDNDWDAPEDRDPFYEPPESEILVGSSTVYLQSLAYLIEHEEQLPIFDFGGQDLGRLTIALTPCTTSGKEILGEYVEDPMELVGKNLSFKVKIVSAIGLPRRIDKSFCKYRFYDRPVTITSAVIGSNAAYAHETAFTYRPVTKELLNWLNFNDNFQLVNYLKEGSLHTTVWGTQKARKLSLRPAAPTPPKKRITKITNEKQRVQKLLDETQKINKQTITMRSVEKALNGAIDYAEYAQQQQGSAKEKTTKRSPEKSRRNSMRKAMRATSNDPNVATSRNRHLTSREEEKSKKKKDSTKIKKRSKSVNQNRHL</sequence>
<evidence type="ECO:0000313" key="10">
    <source>
        <dbReference type="Proteomes" id="UP000887569"/>
    </source>
</evidence>
<dbReference type="PRINTS" id="PR00380">
    <property type="entry name" value="KINESINHEAVY"/>
</dbReference>
<dbReference type="SMART" id="SM00129">
    <property type="entry name" value="KISc"/>
    <property type="match status" value="1"/>
</dbReference>
<evidence type="ECO:0000256" key="1">
    <source>
        <dbReference type="ARBA" id="ARBA00022741"/>
    </source>
</evidence>
<evidence type="ECO:0000256" key="7">
    <source>
        <dbReference type="SAM" id="Coils"/>
    </source>
</evidence>
<feature type="coiled-coil region" evidence="7">
    <location>
        <begin position="307"/>
        <end position="338"/>
    </location>
</feature>
<dbReference type="GO" id="GO:0005874">
    <property type="term" value="C:microtubule"/>
    <property type="evidence" value="ECO:0007669"/>
    <property type="project" value="UniProtKB-KW"/>
</dbReference>
<feature type="compositionally biased region" description="Polar residues" evidence="8">
    <location>
        <begin position="880"/>
        <end position="890"/>
    </location>
</feature>
<reference evidence="11" key="1">
    <citation type="submission" date="2022-11" db="UniProtKB">
        <authorList>
            <consortium name="WormBaseParasite"/>
        </authorList>
    </citation>
    <scope>IDENTIFICATION</scope>
</reference>
<dbReference type="InterPro" id="IPR019821">
    <property type="entry name" value="Kinesin_motor_CS"/>
</dbReference>
<dbReference type="SUPFAM" id="SSF49879">
    <property type="entry name" value="SMAD/FHA domain"/>
    <property type="match status" value="1"/>
</dbReference>
<dbReference type="InterPro" id="IPR000253">
    <property type="entry name" value="FHA_dom"/>
</dbReference>
<keyword evidence="2 6" id="KW-0067">ATP-binding</keyword>
<keyword evidence="3 7" id="KW-0175">Coiled coil</keyword>
<dbReference type="GO" id="GO:0007018">
    <property type="term" value="P:microtubule-based movement"/>
    <property type="evidence" value="ECO:0007669"/>
    <property type="project" value="InterPro"/>
</dbReference>
<organism evidence="10 11">
    <name type="scientific">Parascaris univalens</name>
    <name type="common">Nematode worm</name>
    <dbReference type="NCBI Taxonomy" id="6257"/>
    <lineage>
        <taxon>Eukaryota</taxon>
        <taxon>Metazoa</taxon>
        <taxon>Ecdysozoa</taxon>
        <taxon>Nematoda</taxon>
        <taxon>Chromadorea</taxon>
        <taxon>Rhabditida</taxon>
        <taxon>Spirurina</taxon>
        <taxon>Ascaridomorpha</taxon>
        <taxon>Ascaridoidea</taxon>
        <taxon>Ascarididae</taxon>
        <taxon>Parascaris</taxon>
    </lineage>
</organism>
<evidence type="ECO:0000256" key="5">
    <source>
        <dbReference type="PROSITE-ProRule" id="PRU00283"/>
    </source>
</evidence>
<comment type="similarity">
    <text evidence="5 6">Belongs to the TRAFAC class myosin-kinesin ATPase superfamily. Kinesin family.</text>
</comment>
<keyword evidence="1 6" id="KW-0547">Nucleotide-binding</keyword>
<dbReference type="InterPro" id="IPR036961">
    <property type="entry name" value="Kinesin_motor_dom_sf"/>
</dbReference>
<dbReference type="InterPro" id="IPR022140">
    <property type="entry name" value="Kinesin-like_KIF1-typ"/>
</dbReference>
<keyword evidence="4 6" id="KW-0505">Motor protein</keyword>
<proteinExistence type="inferred from homology"/>
<dbReference type="Pfam" id="PF00225">
    <property type="entry name" value="Kinesin"/>
    <property type="match status" value="1"/>
</dbReference>
<dbReference type="CDD" id="cd22709">
    <property type="entry name" value="FHA_KIF28P"/>
    <property type="match status" value="1"/>
</dbReference>